<sequence length="175" mass="19810">MPLWTIYHTPDSFVDNASKQALAKDITKIYLDIGLPAFYVIVNFLPTPAGTAWKGGEIPDRPFVRLVIDHVAVHIERSIEDYRAVTAAFEEALKPHVADKGYDWEYHTHETERELWRVNGYVPPQWQSEAEKLWARENRPVPFKPEDGIKEFELLSPVKKAAEGAAAQAAAASKK</sequence>
<dbReference type="InterPro" id="IPR014347">
    <property type="entry name" value="Tautomerase/MIF_sf"/>
</dbReference>
<protein>
    <recommendedName>
        <fullName evidence="1">Tautomerase cis-CaaD-like domain-containing protein</fullName>
    </recommendedName>
</protein>
<proteinExistence type="predicted"/>
<reference evidence="2 3" key="1">
    <citation type="journal article" date="2020" name="Phytopathology">
        <title>Genome Sequence Resources of Colletotrichum truncatum, C. plurivorum, C. musicola, and C. sojae: Four Species Pathogenic to Soybean (Glycine max).</title>
        <authorList>
            <person name="Rogerio F."/>
            <person name="Boufleur T.R."/>
            <person name="Ciampi-Guillardi M."/>
            <person name="Sukno S.A."/>
            <person name="Thon M.R."/>
            <person name="Massola Junior N.S."/>
            <person name="Baroncelli R."/>
        </authorList>
    </citation>
    <scope>NUCLEOTIDE SEQUENCE [LARGE SCALE GENOMIC DNA]</scope>
    <source>
        <strain evidence="2 3">LFN0009</strain>
    </source>
</reference>
<evidence type="ECO:0000259" key="1">
    <source>
        <dbReference type="Pfam" id="PF14832"/>
    </source>
</evidence>
<accession>A0A8H6J2X4</accession>
<dbReference type="EMBL" id="WIGN01000190">
    <property type="protein sequence ID" value="KAF6805151.1"/>
    <property type="molecule type" value="Genomic_DNA"/>
</dbReference>
<evidence type="ECO:0000313" key="2">
    <source>
        <dbReference type="EMBL" id="KAF6805151.1"/>
    </source>
</evidence>
<dbReference type="Proteomes" id="UP000652219">
    <property type="component" value="Unassembled WGS sequence"/>
</dbReference>
<gene>
    <name evidence="2" type="ORF">CSOJ01_09718</name>
</gene>
<evidence type="ECO:0000313" key="3">
    <source>
        <dbReference type="Proteomes" id="UP000652219"/>
    </source>
</evidence>
<organism evidence="2 3">
    <name type="scientific">Colletotrichum sojae</name>
    <dbReference type="NCBI Taxonomy" id="2175907"/>
    <lineage>
        <taxon>Eukaryota</taxon>
        <taxon>Fungi</taxon>
        <taxon>Dikarya</taxon>
        <taxon>Ascomycota</taxon>
        <taxon>Pezizomycotina</taxon>
        <taxon>Sordariomycetes</taxon>
        <taxon>Hypocreomycetidae</taxon>
        <taxon>Glomerellales</taxon>
        <taxon>Glomerellaceae</taxon>
        <taxon>Colletotrichum</taxon>
        <taxon>Colletotrichum orchidearum species complex</taxon>
    </lineage>
</organism>
<feature type="domain" description="Tautomerase cis-CaaD-like" evidence="1">
    <location>
        <begin position="1"/>
        <end position="139"/>
    </location>
</feature>
<dbReference type="AlphaFoldDB" id="A0A8H6J2X4"/>
<dbReference type="Gene3D" id="3.30.429.10">
    <property type="entry name" value="Macrophage Migration Inhibitory Factor"/>
    <property type="match status" value="1"/>
</dbReference>
<dbReference type="Pfam" id="PF14832">
    <property type="entry name" value="Tautomerase_3"/>
    <property type="match status" value="1"/>
</dbReference>
<name>A0A8H6J2X4_9PEZI</name>
<comment type="caution">
    <text evidence="2">The sequence shown here is derived from an EMBL/GenBank/DDBJ whole genome shotgun (WGS) entry which is preliminary data.</text>
</comment>
<keyword evidence="3" id="KW-1185">Reference proteome</keyword>
<dbReference type="InterPro" id="IPR028116">
    <property type="entry name" value="Cis-CaaD-like"/>
</dbReference>